<evidence type="ECO:0000259" key="8">
    <source>
        <dbReference type="PROSITE" id="PS50090"/>
    </source>
</evidence>
<dbReference type="InterPro" id="IPR017930">
    <property type="entry name" value="Myb_dom"/>
</dbReference>
<feature type="domain" description="Myb-like" evidence="8">
    <location>
        <begin position="63"/>
        <end position="113"/>
    </location>
</feature>
<keyword evidence="3" id="KW-0805">Transcription regulation</keyword>
<dbReference type="PROSITE" id="PS50090">
    <property type="entry name" value="MYB_LIKE"/>
    <property type="match status" value="2"/>
</dbReference>
<evidence type="ECO:0000256" key="4">
    <source>
        <dbReference type="ARBA" id="ARBA00023125"/>
    </source>
</evidence>
<evidence type="ECO:0000256" key="5">
    <source>
        <dbReference type="ARBA" id="ARBA00023163"/>
    </source>
</evidence>
<dbReference type="GO" id="GO:0003677">
    <property type="term" value="F:DNA binding"/>
    <property type="evidence" value="ECO:0007669"/>
    <property type="project" value="UniProtKB-KW"/>
</dbReference>
<keyword evidence="4" id="KW-0238">DNA-binding</keyword>
<dbReference type="EMBL" id="JAJJMB010011222">
    <property type="protein sequence ID" value="KAI3903447.1"/>
    <property type="molecule type" value="Genomic_DNA"/>
</dbReference>
<dbReference type="InterPro" id="IPR009057">
    <property type="entry name" value="Homeodomain-like_sf"/>
</dbReference>
<gene>
    <name evidence="10" type="ORF">MKW98_032101</name>
</gene>
<dbReference type="Proteomes" id="UP001202328">
    <property type="component" value="Unassembled WGS sequence"/>
</dbReference>
<dbReference type="FunFam" id="1.10.10.60:FF:000015">
    <property type="entry name" value="Transcription factor RAX3"/>
    <property type="match status" value="1"/>
</dbReference>
<evidence type="ECO:0000256" key="2">
    <source>
        <dbReference type="ARBA" id="ARBA00022737"/>
    </source>
</evidence>
<feature type="region of interest" description="Disordered" evidence="7">
    <location>
        <begin position="399"/>
        <end position="434"/>
    </location>
</feature>
<keyword evidence="6" id="KW-0539">Nucleus</keyword>
<dbReference type="Pfam" id="PF00249">
    <property type="entry name" value="Myb_DNA-binding"/>
    <property type="match status" value="2"/>
</dbReference>
<evidence type="ECO:0000256" key="6">
    <source>
        <dbReference type="ARBA" id="ARBA00023242"/>
    </source>
</evidence>
<feature type="domain" description="HTH myb-type" evidence="9">
    <location>
        <begin position="63"/>
        <end position="117"/>
    </location>
</feature>
<dbReference type="Gene3D" id="1.10.10.60">
    <property type="entry name" value="Homeodomain-like"/>
    <property type="match status" value="2"/>
</dbReference>
<dbReference type="SUPFAM" id="SSF46689">
    <property type="entry name" value="Homeodomain-like"/>
    <property type="match status" value="1"/>
</dbReference>
<keyword evidence="5" id="KW-0804">Transcription</keyword>
<evidence type="ECO:0000256" key="1">
    <source>
        <dbReference type="ARBA" id="ARBA00004123"/>
    </source>
</evidence>
<dbReference type="PANTHER" id="PTHR48000:SF67">
    <property type="entry name" value="MYB-LIKE DNA-BINDING DOMAIN CONTAINING PROTEIN, EXPRESSED"/>
    <property type="match status" value="1"/>
</dbReference>
<keyword evidence="2" id="KW-0677">Repeat</keyword>
<feature type="compositionally biased region" description="Low complexity" evidence="7">
    <location>
        <begin position="356"/>
        <end position="365"/>
    </location>
</feature>
<feature type="compositionally biased region" description="Low complexity" evidence="7">
    <location>
        <begin position="401"/>
        <end position="418"/>
    </location>
</feature>
<comment type="caution">
    <text evidence="10">The sequence shown here is derived from an EMBL/GenBank/DDBJ whole genome shotgun (WGS) entry which is preliminary data.</text>
</comment>
<dbReference type="SMART" id="SM00717">
    <property type="entry name" value="SANT"/>
    <property type="match status" value="2"/>
</dbReference>
<protein>
    <submittedName>
        <fullName evidence="10">Uncharacterized protein</fullName>
    </submittedName>
</protein>
<proteinExistence type="predicted"/>
<dbReference type="InterPro" id="IPR001005">
    <property type="entry name" value="SANT/Myb"/>
</dbReference>
<feature type="region of interest" description="Disordered" evidence="7">
    <location>
        <begin position="356"/>
        <end position="384"/>
    </location>
</feature>
<evidence type="ECO:0000313" key="10">
    <source>
        <dbReference type="EMBL" id="KAI3903447.1"/>
    </source>
</evidence>
<dbReference type="CDD" id="cd00167">
    <property type="entry name" value="SANT"/>
    <property type="match status" value="2"/>
</dbReference>
<organism evidence="10 11">
    <name type="scientific">Papaver atlanticum</name>
    <dbReference type="NCBI Taxonomy" id="357466"/>
    <lineage>
        <taxon>Eukaryota</taxon>
        <taxon>Viridiplantae</taxon>
        <taxon>Streptophyta</taxon>
        <taxon>Embryophyta</taxon>
        <taxon>Tracheophyta</taxon>
        <taxon>Spermatophyta</taxon>
        <taxon>Magnoliopsida</taxon>
        <taxon>Ranunculales</taxon>
        <taxon>Papaveraceae</taxon>
        <taxon>Papaveroideae</taxon>
        <taxon>Papaver</taxon>
    </lineage>
</organism>
<evidence type="ECO:0000259" key="9">
    <source>
        <dbReference type="PROSITE" id="PS51294"/>
    </source>
</evidence>
<name>A0AAD4SFS1_9MAGN</name>
<evidence type="ECO:0000256" key="7">
    <source>
        <dbReference type="SAM" id="MobiDB-lite"/>
    </source>
</evidence>
<keyword evidence="11" id="KW-1185">Reference proteome</keyword>
<dbReference type="PANTHER" id="PTHR48000">
    <property type="entry name" value="OS09G0431300 PROTEIN"/>
    <property type="match status" value="1"/>
</dbReference>
<comment type="subcellular location">
    <subcellularLocation>
        <location evidence="1">Nucleus</location>
    </subcellularLocation>
</comment>
<evidence type="ECO:0000256" key="3">
    <source>
        <dbReference type="ARBA" id="ARBA00023015"/>
    </source>
</evidence>
<dbReference type="PROSITE" id="PS51294">
    <property type="entry name" value="HTH_MYB"/>
    <property type="match status" value="2"/>
</dbReference>
<reference evidence="10" key="1">
    <citation type="submission" date="2022-04" db="EMBL/GenBank/DDBJ databases">
        <title>A functionally conserved STORR gene fusion in Papaver species that diverged 16.8 million years ago.</title>
        <authorList>
            <person name="Catania T."/>
        </authorList>
    </citation>
    <scope>NUCLEOTIDE SEQUENCE</scope>
    <source>
        <strain evidence="10">S-188037</strain>
    </source>
</reference>
<feature type="domain" description="Myb-like" evidence="8">
    <location>
        <begin position="9"/>
        <end position="62"/>
    </location>
</feature>
<evidence type="ECO:0000313" key="11">
    <source>
        <dbReference type="Proteomes" id="UP001202328"/>
    </source>
</evidence>
<sequence length="434" mass="48664">MGRAPCCDKANVKRGPWSPEEDSKLKSYIDENGTGGNWIALPQKIGLKRCGKSCRLRWLNYLRPNIKHGGFSEEEDNIICNLYISIGSRWSIIAAQLPGRTDNDIKNYWNTRLKKKLLGKQRKEHQSRRVNAHLKQEMMKKAGNDVHFMMNTTADNNNKMNGTTHQNHPQNIYFPQPVPPTAAPQLDSALNDHTSIRKLLIKLGGRFSDIQDHHLQQGLDNNKLKNISFYTPSQDIPPTQQVYGGHDPHNSSMDWFSSSMNYSTINTSNNSSCADELLLNNSYDIVDDDGMNMHEMLVSDDGLNSCFPIDHEHLGDDDHSMPPLCRSTKMESSSVIDHYDQAGSSSTELLYGSSSMAMENESSSSTPGIHIDITKPSSSGGNGNSWVHVDRHMRPFMYPNTIPTVTTTTTGFGSSQQQQPPPQQQRVLQDYGLN</sequence>
<dbReference type="FunFam" id="1.10.10.60:FF:000283">
    <property type="entry name" value="Transcription factor RAX3"/>
    <property type="match status" value="1"/>
</dbReference>
<accession>A0AAD4SFS1</accession>
<feature type="domain" description="HTH myb-type" evidence="9">
    <location>
        <begin position="9"/>
        <end position="62"/>
    </location>
</feature>
<dbReference type="AlphaFoldDB" id="A0AAD4SFS1"/>
<dbReference type="GO" id="GO:0005634">
    <property type="term" value="C:nucleus"/>
    <property type="evidence" value="ECO:0007669"/>
    <property type="project" value="UniProtKB-SubCell"/>
</dbReference>